<comment type="subunit">
    <text evidence="2">Heterodimer of SbcC and SbcD.</text>
</comment>
<dbReference type="SUPFAM" id="SSF52540">
    <property type="entry name" value="P-loop containing nucleoside triphosphate hydrolases"/>
    <property type="match status" value="1"/>
</dbReference>
<feature type="region of interest" description="Disordered" evidence="5">
    <location>
        <begin position="365"/>
        <end position="384"/>
    </location>
</feature>
<evidence type="ECO:0000313" key="7">
    <source>
        <dbReference type="EMBL" id="MCT7661008.1"/>
    </source>
</evidence>
<feature type="coiled-coil region" evidence="4">
    <location>
        <begin position="163"/>
        <end position="222"/>
    </location>
</feature>
<proteinExistence type="inferred from homology"/>
<accession>A0ABT2MFF9</accession>
<evidence type="ECO:0000256" key="5">
    <source>
        <dbReference type="SAM" id="MobiDB-lite"/>
    </source>
</evidence>
<evidence type="ECO:0000313" key="8">
    <source>
        <dbReference type="Proteomes" id="UP001206639"/>
    </source>
</evidence>
<keyword evidence="4" id="KW-0175">Coiled coil</keyword>
<dbReference type="RefSeq" id="WP_260995059.1">
    <property type="nucleotide sequence ID" value="NZ_JAODWD010000005.1"/>
</dbReference>
<dbReference type="InterPro" id="IPR027417">
    <property type="entry name" value="P-loop_NTPase"/>
</dbReference>
<dbReference type="Proteomes" id="UP001206639">
    <property type="component" value="Unassembled WGS sequence"/>
</dbReference>
<keyword evidence="8" id="KW-1185">Reference proteome</keyword>
<evidence type="ECO:0000256" key="3">
    <source>
        <dbReference type="ARBA" id="ARBA00013368"/>
    </source>
</evidence>
<dbReference type="Gene3D" id="3.40.50.300">
    <property type="entry name" value="P-loop containing nucleotide triphosphate hydrolases"/>
    <property type="match status" value="2"/>
</dbReference>
<comment type="similarity">
    <text evidence="1">Belongs to the SMC family. SbcC subfamily.</text>
</comment>
<dbReference type="PANTHER" id="PTHR32114:SF2">
    <property type="entry name" value="ABC TRANSPORTER ABCH.3"/>
    <property type="match status" value="1"/>
</dbReference>
<protein>
    <recommendedName>
        <fullName evidence="3">Nuclease SbcCD subunit C</fullName>
    </recommendedName>
</protein>
<evidence type="ECO:0000256" key="2">
    <source>
        <dbReference type="ARBA" id="ARBA00011322"/>
    </source>
</evidence>
<feature type="domain" description="Rad50/SbcC-type AAA" evidence="6">
    <location>
        <begin position="5"/>
        <end position="203"/>
    </location>
</feature>
<dbReference type="SUPFAM" id="SSF75712">
    <property type="entry name" value="Rad50 coiled-coil Zn hook"/>
    <property type="match status" value="1"/>
</dbReference>
<evidence type="ECO:0000256" key="4">
    <source>
        <dbReference type="SAM" id="Coils"/>
    </source>
</evidence>
<dbReference type="InterPro" id="IPR038729">
    <property type="entry name" value="Rad50/SbcC_AAA"/>
</dbReference>
<reference evidence="8" key="1">
    <citation type="submission" date="2023-07" db="EMBL/GenBank/DDBJ databases">
        <authorList>
            <person name="Deng Y."/>
            <person name="Zhang Y.-Q."/>
        </authorList>
    </citation>
    <scope>NUCLEOTIDE SEQUENCE [LARGE SCALE GENOMIC DNA]</scope>
    <source>
        <strain evidence="8">CPCC 205710</strain>
    </source>
</reference>
<organism evidence="7 8">
    <name type="scientific">Mycobacterium deserti</name>
    <dbReference type="NCBI Taxonomy" id="2978347"/>
    <lineage>
        <taxon>Bacteria</taxon>
        <taxon>Bacillati</taxon>
        <taxon>Actinomycetota</taxon>
        <taxon>Actinomycetes</taxon>
        <taxon>Mycobacteriales</taxon>
        <taxon>Mycobacteriaceae</taxon>
        <taxon>Mycobacterium</taxon>
    </lineage>
</organism>
<name>A0ABT2MFF9_9MYCO</name>
<sequence length="596" mass="64891">MLKTLTLHNWRNYDDLTVTFGQGTTFVVASNGVGKTSLVEAARWALFGTAAPGVAAVRNGRTEAVAFVELSLPDGRSLTVERTIQAQKRKAELAANVAIDGKAVHGDELPRLLKDVYGAEPWFLAGATMPSADRSGGAPAWRLREHLGQYYGVDSLSVAVDNVKRLQKETEAAIRSIKQANASSAKALNALQDAKEEAGRSAEAANVKYLDLQQRMKALRDNASARAALEKWTDEQTRWTTAVQLIATDLSGLLGKTVAATAVEETLDDALSGISSRLESIRVRLAVLQASKDLLVANDQRLGDAHEDCPVCRRPLDDATVNIAHDVNKRDIQALDAQQVSLRDDEAKASAEQVALQKVRTQWRSVPHLPPAPPTPPAESDTGSVEDLEVHVQAAFTELVNARASSNMADKEYEEAVAADDAMRELAALFRRSAKLQVAIDATERTLKEVLDSNVRPLAAEINRRWDALFPGRGGLSTSSDGEISRTVNGLPLPFDSFSTGEGMGANILLRLLVTQLATKADFCWFDEPLEHLDPDARRKVASLLTRVTSGGQPFRQVVVTTYEEPLARQLKIRDDNWVTLLDVRQESRVGDQAAQ</sequence>
<evidence type="ECO:0000256" key="1">
    <source>
        <dbReference type="ARBA" id="ARBA00006930"/>
    </source>
</evidence>
<dbReference type="PANTHER" id="PTHR32114">
    <property type="entry name" value="ABC TRANSPORTER ABCH.3"/>
    <property type="match status" value="1"/>
</dbReference>
<dbReference type="Pfam" id="PF13476">
    <property type="entry name" value="AAA_23"/>
    <property type="match status" value="1"/>
</dbReference>
<gene>
    <name evidence="7" type="ORF">N4S67_21620</name>
</gene>
<evidence type="ECO:0000259" key="6">
    <source>
        <dbReference type="Pfam" id="PF13476"/>
    </source>
</evidence>
<dbReference type="EMBL" id="JAODWD010000005">
    <property type="protein sequence ID" value="MCT7661008.1"/>
    <property type="molecule type" value="Genomic_DNA"/>
</dbReference>
<comment type="caution">
    <text evidence="7">The sequence shown here is derived from an EMBL/GenBank/DDBJ whole genome shotgun (WGS) entry which is preliminary data.</text>
</comment>
<feature type="compositionally biased region" description="Pro residues" evidence="5">
    <location>
        <begin position="368"/>
        <end position="377"/>
    </location>
</feature>